<evidence type="ECO:0000313" key="2">
    <source>
        <dbReference type="EMBL" id="ATR80108.1"/>
    </source>
</evidence>
<organism evidence="2 3">
    <name type="scientific">Faucicola osloensis</name>
    <name type="common">Moraxella osloensis</name>
    <dbReference type="NCBI Taxonomy" id="34062"/>
    <lineage>
        <taxon>Bacteria</taxon>
        <taxon>Pseudomonadati</taxon>
        <taxon>Pseudomonadota</taxon>
        <taxon>Gammaproteobacteria</taxon>
        <taxon>Moraxellales</taxon>
        <taxon>Moraxellaceae</taxon>
        <taxon>Faucicola</taxon>
    </lineage>
</organism>
<gene>
    <name evidence="2" type="ORF">NP7_12255</name>
</gene>
<reference evidence="3" key="1">
    <citation type="submission" date="2017-10" db="EMBL/GenBank/DDBJ databases">
        <title>Complete genome sequence of Moraxella osloensis NP7 isolated from human skin.</title>
        <authorList>
            <person name="Lee K."/>
            <person name="Lim J.Y."/>
            <person name="Hwang I."/>
        </authorList>
    </citation>
    <scope>NUCLEOTIDE SEQUENCE [LARGE SCALE GENOMIC DNA]</scope>
    <source>
        <strain evidence="3">NP7</strain>
        <plasmid evidence="3">pnp7-5</plasmid>
    </source>
</reference>
<name>A0A2D2LYN0_FAUOS</name>
<dbReference type="EMBL" id="CP024448">
    <property type="protein sequence ID" value="ATR80108.1"/>
    <property type="molecule type" value="Genomic_DNA"/>
</dbReference>
<accession>A0A2D2LYN0</accession>
<protein>
    <submittedName>
        <fullName evidence="2">Uncharacterized protein</fullName>
    </submittedName>
</protein>
<dbReference type="Proteomes" id="UP000229340">
    <property type="component" value="Plasmid pNP7-5"/>
</dbReference>
<keyword evidence="2" id="KW-0614">Plasmid</keyword>
<evidence type="ECO:0000313" key="3">
    <source>
        <dbReference type="Proteomes" id="UP000229340"/>
    </source>
</evidence>
<evidence type="ECO:0000256" key="1">
    <source>
        <dbReference type="SAM" id="Phobius"/>
    </source>
</evidence>
<keyword evidence="1" id="KW-0812">Transmembrane</keyword>
<keyword evidence="1" id="KW-0472">Membrane</keyword>
<sequence length="74" mass="8802">MLFFFRLLLWAVIRAIIMRLKQVILALFIVRFCVNISLSLLRFGIMVVREKNCYYAIALTDFFVFLSCAEKEFI</sequence>
<dbReference type="AlphaFoldDB" id="A0A2D2LYN0"/>
<geneLocation type="plasmid" evidence="3">
    <name>pnp7-5</name>
</geneLocation>
<feature type="transmembrane region" description="Helical" evidence="1">
    <location>
        <begin position="25"/>
        <end position="45"/>
    </location>
</feature>
<keyword evidence="1" id="KW-1133">Transmembrane helix</keyword>
<proteinExistence type="predicted"/>